<evidence type="ECO:0000313" key="2">
    <source>
        <dbReference type="EMBL" id="MBD8513355.1"/>
    </source>
</evidence>
<protein>
    <submittedName>
        <fullName evidence="2">Uncharacterized protein</fullName>
    </submittedName>
</protein>
<dbReference type="RefSeq" id="WP_192016047.1">
    <property type="nucleotide sequence ID" value="NZ_JACYTP010000006.1"/>
</dbReference>
<accession>A0ABR9BLC4</accession>
<evidence type="ECO:0000313" key="3">
    <source>
        <dbReference type="Proteomes" id="UP000649768"/>
    </source>
</evidence>
<name>A0ABR9BLC4_9GAMM</name>
<feature type="chain" id="PRO_5046541818" evidence="1">
    <location>
        <begin position="20"/>
        <end position="118"/>
    </location>
</feature>
<keyword evidence="1" id="KW-0732">Signal</keyword>
<evidence type="ECO:0000256" key="1">
    <source>
        <dbReference type="SAM" id="SignalP"/>
    </source>
</evidence>
<organism evidence="2 3">
    <name type="scientific">Photobacterium arenosum</name>
    <dbReference type="NCBI Taxonomy" id="2774143"/>
    <lineage>
        <taxon>Bacteria</taxon>
        <taxon>Pseudomonadati</taxon>
        <taxon>Pseudomonadota</taxon>
        <taxon>Gammaproteobacteria</taxon>
        <taxon>Vibrionales</taxon>
        <taxon>Vibrionaceae</taxon>
        <taxon>Photobacterium</taxon>
    </lineage>
</organism>
<comment type="caution">
    <text evidence="2">The sequence shown here is derived from an EMBL/GenBank/DDBJ whole genome shotgun (WGS) entry which is preliminary data.</text>
</comment>
<dbReference type="Proteomes" id="UP000649768">
    <property type="component" value="Unassembled WGS sequence"/>
</dbReference>
<reference evidence="2 3" key="1">
    <citation type="submission" date="2020-09" db="EMBL/GenBank/DDBJ databases">
        <title>Photobacterium sp. CAU 1568 isolated from sand of Sido Beach.</title>
        <authorList>
            <person name="Kim W."/>
        </authorList>
    </citation>
    <scope>NUCLEOTIDE SEQUENCE [LARGE SCALE GENOMIC DNA]</scope>
    <source>
        <strain evidence="2 3">CAU 1568</strain>
    </source>
</reference>
<sequence>MKKKLIAGLFLAMSTSASAEIVNTQLGLINEITSWAEAEYIPSVDGDTLIKLTTGIAECPSGVYIQNSEYADRLLSMAMAAYVSSQTVRFQIWNDAEKFWKGSKDNFCKVRSVRLTKV</sequence>
<proteinExistence type="predicted"/>
<keyword evidence="3" id="KW-1185">Reference proteome</keyword>
<dbReference type="EMBL" id="JACYTP010000006">
    <property type="protein sequence ID" value="MBD8513355.1"/>
    <property type="molecule type" value="Genomic_DNA"/>
</dbReference>
<gene>
    <name evidence="2" type="ORF">IFO68_11780</name>
</gene>
<feature type="signal peptide" evidence="1">
    <location>
        <begin position="1"/>
        <end position="19"/>
    </location>
</feature>